<dbReference type="EMBL" id="CP094303">
    <property type="protein sequence ID" value="WHP85876.1"/>
    <property type="molecule type" value="Genomic_DNA"/>
</dbReference>
<geneLocation type="plasmid" evidence="1 2">
    <name>unnamed7</name>
</geneLocation>
<protein>
    <recommendedName>
        <fullName evidence="3">Nucleotidyl transferase AbiEii toxin, Type IV TA system</fullName>
    </recommendedName>
</protein>
<evidence type="ECO:0008006" key="3">
    <source>
        <dbReference type="Google" id="ProtNLM"/>
    </source>
</evidence>
<sequence>MEGEEFLTEYMQQYFDDYILIGGNACALNFENIGANFRATVDLDIVLITESTNDQFYEHLWDYILEHGYKGKVYRGSNAGGSAYRFIQPEGNRVPNLPAQIELFARKPDYFDAALAKRAHITPIKTGQSISNFSAILLDDDVYEFIISSRIPLKGVSTVNLECLFGLKSVAWHSNQVLFDEKKINNRNTVLKHPQDMISIANVIEDPKITLFPDKIFDSLQLSKERLLNQDIRAELQAPQPSIDITIEYIDTFAIKNKS</sequence>
<keyword evidence="1" id="KW-0614">Plasmid</keyword>
<organism evidence="1 2">
    <name type="scientific">Edwardsiella anguillarum</name>
    <dbReference type="NCBI Taxonomy" id="1821960"/>
    <lineage>
        <taxon>Bacteria</taxon>
        <taxon>Pseudomonadati</taxon>
        <taxon>Pseudomonadota</taxon>
        <taxon>Gammaproteobacteria</taxon>
        <taxon>Enterobacterales</taxon>
        <taxon>Hafniaceae</taxon>
        <taxon>Edwardsiella</taxon>
    </lineage>
</organism>
<keyword evidence="2" id="KW-1185">Reference proteome</keyword>
<reference evidence="1 2" key="1">
    <citation type="submission" date="2022-03" db="EMBL/GenBank/DDBJ databases">
        <title>Survey of Intraspecific Variation of Edwardsiella anguillarum Isolates from Non-Anguillid Fish Host Originating from Varied Geographic Locations.</title>
        <authorList>
            <person name="Armwood A.R."/>
            <person name="Woodyard E."/>
            <person name="Waldbieser G.C."/>
            <person name="Camus A.C."/>
            <person name="Divya D."/>
            <person name="Tekedar H."/>
            <person name="Soto E."/>
            <person name="Stein C."/>
            <person name="Ucko M."/>
            <person name="Ware C."/>
            <person name="Griffin M.J."/>
        </authorList>
    </citation>
    <scope>NUCLEOTIDE SEQUENCE [LARGE SCALE GENOMIC DNA]</scope>
    <source>
        <strain evidence="1 2">R18-35-2</strain>
        <plasmid evidence="1 2">unnamed7</plasmid>
    </source>
</reference>
<dbReference type="RefSeq" id="WP_283292365.1">
    <property type="nucleotide sequence ID" value="NZ_CP094303.1"/>
</dbReference>
<accession>A0ABY8SLN1</accession>
<proteinExistence type="predicted"/>
<evidence type="ECO:0000313" key="1">
    <source>
        <dbReference type="EMBL" id="WHP85876.1"/>
    </source>
</evidence>
<name>A0ABY8SLN1_9GAMM</name>
<dbReference type="Proteomes" id="UP001238370">
    <property type="component" value="Plasmid unnamed7"/>
</dbReference>
<evidence type="ECO:0000313" key="2">
    <source>
        <dbReference type="Proteomes" id="UP001238370"/>
    </source>
</evidence>
<gene>
    <name evidence="1" type="ORF">MQ095_20165</name>
</gene>